<evidence type="ECO:0000313" key="1">
    <source>
        <dbReference type="EMBL" id="WOJ90889.1"/>
    </source>
</evidence>
<gene>
    <name evidence="1" type="ORF">RZS28_06285</name>
</gene>
<accession>A0ABZ0HWX5</accession>
<dbReference type="RefSeq" id="WP_407340478.1">
    <property type="nucleotide sequence ID" value="NZ_CP136862.1"/>
</dbReference>
<organism evidence="1 2">
    <name type="scientific">Methylocapsa polymorpha</name>
    <dbReference type="NCBI Taxonomy" id="3080828"/>
    <lineage>
        <taxon>Bacteria</taxon>
        <taxon>Pseudomonadati</taxon>
        <taxon>Pseudomonadota</taxon>
        <taxon>Alphaproteobacteria</taxon>
        <taxon>Hyphomicrobiales</taxon>
        <taxon>Beijerinckiaceae</taxon>
        <taxon>Methylocapsa</taxon>
    </lineage>
</organism>
<protein>
    <submittedName>
        <fullName evidence="1">Nitrogen fixation protein NifU</fullName>
    </submittedName>
</protein>
<reference evidence="1 2" key="1">
    <citation type="submission" date="2023-10" db="EMBL/GenBank/DDBJ databases">
        <title>Novel methanotroph of the genus Methylocapsa from a subarctic wetland.</title>
        <authorList>
            <person name="Belova S.E."/>
            <person name="Oshkin I.Y."/>
            <person name="Miroshnikov K."/>
            <person name="Dedysh S.N."/>
        </authorList>
    </citation>
    <scope>NUCLEOTIDE SEQUENCE [LARGE SCALE GENOMIC DNA]</scope>
    <source>
        <strain evidence="1 2">RX1</strain>
    </source>
</reference>
<proteinExistence type="predicted"/>
<dbReference type="EMBL" id="CP136862">
    <property type="protein sequence ID" value="WOJ90889.1"/>
    <property type="molecule type" value="Genomic_DNA"/>
</dbReference>
<evidence type="ECO:0000313" key="2">
    <source>
        <dbReference type="Proteomes" id="UP001626536"/>
    </source>
</evidence>
<sequence>MSNGGDKDGGAMQNGLRRLEALIEAIDGLRDSTAREAARELLELMLDLHGLALARIVSIVASASDGTALTERLASDANVKAIMLLHGLHPEEPEMRLRKTLASMRPHWGVRGVRVELIHVGAGAARVRVYRSECSGAASDSDLRREIEEALVEAAPDLDDIIIEGLNEARDAEITAVAV</sequence>
<name>A0ABZ0HWX5_9HYPH</name>
<dbReference type="Proteomes" id="UP001626536">
    <property type="component" value="Chromosome"/>
</dbReference>
<keyword evidence="2" id="KW-1185">Reference proteome</keyword>